<dbReference type="GO" id="GO:0009244">
    <property type="term" value="P:lipopolysaccharide core region biosynthetic process"/>
    <property type="evidence" value="ECO:0007669"/>
    <property type="project" value="TreeGrafter"/>
</dbReference>
<dbReference type="AlphaFoldDB" id="A0A7V2SJ59"/>
<dbReference type="InterPro" id="IPR040423">
    <property type="entry name" value="PEA_transferase"/>
</dbReference>
<gene>
    <name evidence="3" type="ORF">ENJ74_03665</name>
</gene>
<accession>A0A7V2SJ59</accession>
<dbReference type="PANTHER" id="PTHR30443">
    <property type="entry name" value="INNER MEMBRANE PROTEIN"/>
    <property type="match status" value="1"/>
</dbReference>
<name>A0A7V2SJ59_9BACT</name>
<dbReference type="EMBL" id="DRNO01000248">
    <property type="protein sequence ID" value="HFC03951.1"/>
    <property type="molecule type" value="Genomic_DNA"/>
</dbReference>
<evidence type="ECO:0000259" key="2">
    <source>
        <dbReference type="Pfam" id="PF08019"/>
    </source>
</evidence>
<feature type="transmembrane region" description="Helical" evidence="1">
    <location>
        <begin position="12"/>
        <end position="30"/>
    </location>
</feature>
<comment type="caution">
    <text evidence="3">The sequence shown here is derived from an EMBL/GenBank/DDBJ whole genome shotgun (WGS) entry which is preliminary data.</text>
</comment>
<feature type="domain" description="Phosphoethanolamine transferase N-terminal" evidence="2">
    <location>
        <begin position="55"/>
        <end position="142"/>
    </location>
</feature>
<evidence type="ECO:0000313" key="3">
    <source>
        <dbReference type="EMBL" id="HFC03951.1"/>
    </source>
</evidence>
<keyword evidence="1" id="KW-0812">Transmembrane</keyword>
<dbReference type="PANTHER" id="PTHR30443:SF0">
    <property type="entry name" value="PHOSPHOETHANOLAMINE TRANSFERASE EPTA"/>
    <property type="match status" value="1"/>
</dbReference>
<reference evidence="3" key="1">
    <citation type="journal article" date="2020" name="mSystems">
        <title>Genome- and Community-Level Interaction Insights into Carbon Utilization and Element Cycling Functions of Hydrothermarchaeota in Hydrothermal Sediment.</title>
        <authorList>
            <person name="Zhou Z."/>
            <person name="Liu Y."/>
            <person name="Xu W."/>
            <person name="Pan J."/>
            <person name="Luo Z.H."/>
            <person name="Li M."/>
        </authorList>
    </citation>
    <scope>NUCLEOTIDE SEQUENCE [LARGE SCALE GENOMIC DNA]</scope>
    <source>
        <strain evidence="3">HyVt-513</strain>
    </source>
</reference>
<evidence type="ECO:0000256" key="1">
    <source>
        <dbReference type="SAM" id="Phobius"/>
    </source>
</evidence>
<dbReference type="GO" id="GO:0016776">
    <property type="term" value="F:phosphotransferase activity, phosphate group as acceptor"/>
    <property type="evidence" value="ECO:0007669"/>
    <property type="project" value="TreeGrafter"/>
</dbReference>
<proteinExistence type="predicted"/>
<keyword evidence="1" id="KW-1133">Transmembrane helix</keyword>
<feature type="transmembrane region" description="Helical" evidence="1">
    <location>
        <begin position="75"/>
        <end position="97"/>
    </location>
</feature>
<organism evidence="3 4">
    <name type="scientific">Nitratifractor salsuginis</name>
    <dbReference type="NCBI Taxonomy" id="269261"/>
    <lineage>
        <taxon>Bacteria</taxon>
        <taxon>Pseudomonadati</taxon>
        <taxon>Campylobacterota</taxon>
        <taxon>Epsilonproteobacteria</taxon>
        <taxon>Campylobacterales</taxon>
        <taxon>Sulfurovaceae</taxon>
        <taxon>Nitratifractor</taxon>
    </lineage>
</organism>
<evidence type="ECO:0000313" key="4">
    <source>
        <dbReference type="Proteomes" id="UP000885722"/>
    </source>
</evidence>
<dbReference type="Pfam" id="PF08019">
    <property type="entry name" value="EptA_B_N"/>
    <property type="match status" value="1"/>
</dbReference>
<dbReference type="InterPro" id="IPR012549">
    <property type="entry name" value="EptA-like_N"/>
</dbReference>
<keyword evidence="1" id="KW-0472">Membrane</keyword>
<dbReference type="Proteomes" id="UP000885722">
    <property type="component" value="Unassembled WGS sequence"/>
</dbReference>
<protein>
    <submittedName>
        <fullName evidence="3">DUF1705 domain-containing protein</fullName>
    </submittedName>
</protein>
<feature type="transmembrane region" description="Helical" evidence="1">
    <location>
        <begin position="117"/>
        <end position="137"/>
    </location>
</feature>
<feature type="transmembrane region" description="Helical" evidence="1">
    <location>
        <begin position="45"/>
        <end position="66"/>
    </location>
</feature>
<dbReference type="GO" id="GO:0005886">
    <property type="term" value="C:plasma membrane"/>
    <property type="evidence" value="ECO:0007669"/>
    <property type="project" value="UniProtKB-SubCell"/>
</dbReference>
<sequence length="160" mass="18211">MKTLMKRPLTQIQLILIVSVYLVIAGNYTFFSEVLKVYPLHGKNLYYLATMPVLLFVMNATFFTLLSSRYTTKPLLIFVLIVSAAVSYFMNTYHVVIDKGMIRSALETNSQEALGLFNLKMLLYNLFLGLLPAWLVYRLPFATVPGVPSFGPRSRPSESW</sequence>